<name>A0A0A8Y8N9_ARUDO</name>
<sequence>MEGMNRREGDKEHVENVWTHNHTLVVDKSAWCQVCRLQTQAPKSPRP</sequence>
<reference evidence="1" key="2">
    <citation type="journal article" date="2015" name="Data Brief">
        <title>Shoot transcriptome of the giant reed, Arundo donax.</title>
        <authorList>
            <person name="Barrero R.A."/>
            <person name="Guerrero F.D."/>
            <person name="Moolhuijzen P."/>
            <person name="Goolsby J.A."/>
            <person name="Tidwell J."/>
            <person name="Bellgard S.E."/>
            <person name="Bellgard M.I."/>
        </authorList>
    </citation>
    <scope>NUCLEOTIDE SEQUENCE</scope>
    <source>
        <tissue evidence="1">Shoot tissue taken approximately 20 cm above the soil surface</tissue>
    </source>
</reference>
<dbReference type="AlphaFoldDB" id="A0A0A8Y8N9"/>
<dbReference type="EMBL" id="GBRH01275761">
    <property type="protein sequence ID" value="JAD22134.1"/>
    <property type="molecule type" value="Transcribed_RNA"/>
</dbReference>
<organism evidence="1">
    <name type="scientific">Arundo donax</name>
    <name type="common">Giant reed</name>
    <name type="synonym">Donax arundinaceus</name>
    <dbReference type="NCBI Taxonomy" id="35708"/>
    <lineage>
        <taxon>Eukaryota</taxon>
        <taxon>Viridiplantae</taxon>
        <taxon>Streptophyta</taxon>
        <taxon>Embryophyta</taxon>
        <taxon>Tracheophyta</taxon>
        <taxon>Spermatophyta</taxon>
        <taxon>Magnoliopsida</taxon>
        <taxon>Liliopsida</taxon>
        <taxon>Poales</taxon>
        <taxon>Poaceae</taxon>
        <taxon>PACMAD clade</taxon>
        <taxon>Arundinoideae</taxon>
        <taxon>Arundineae</taxon>
        <taxon>Arundo</taxon>
    </lineage>
</organism>
<protein>
    <submittedName>
        <fullName evidence="1">Uncharacterized protein</fullName>
    </submittedName>
</protein>
<accession>A0A0A8Y8N9</accession>
<evidence type="ECO:0000313" key="1">
    <source>
        <dbReference type="EMBL" id="JAD22134.1"/>
    </source>
</evidence>
<proteinExistence type="predicted"/>
<reference evidence="1" key="1">
    <citation type="submission" date="2014-09" db="EMBL/GenBank/DDBJ databases">
        <authorList>
            <person name="Magalhaes I.L.F."/>
            <person name="Oliveira U."/>
            <person name="Santos F.R."/>
            <person name="Vidigal T.H.D.A."/>
            <person name="Brescovit A.D."/>
            <person name="Santos A.J."/>
        </authorList>
    </citation>
    <scope>NUCLEOTIDE SEQUENCE</scope>
    <source>
        <tissue evidence="1">Shoot tissue taken approximately 20 cm above the soil surface</tissue>
    </source>
</reference>